<reference evidence="12" key="2">
    <citation type="submission" date="2022-06" db="UniProtKB">
        <authorList>
            <consortium name="EnsemblMetazoa"/>
        </authorList>
    </citation>
    <scope>IDENTIFICATION</scope>
    <source>
        <strain evidence="12">PS312</strain>
    </source>
</reference>
<keyword evidence="2 11" id="KW-0812">Transmembrane</keyword>
<keyword evidence="5" id="KW-0067">ATP-binding</keyword>
<dbReference type="GO" id="GO:0010976">
    <property type="term" value="P:positive regulation of neuron projection development"/>
    <property type="evidence" value="ECO:0000318"/>
    <property type="project" value="GO_Central"/>
</dbReference>
<organism evidence="12 13">
    <name type="scientific">Pristionchus pacificus</name>
    <name type="common">Parasitic nematode worm</name>
    <dbReference type="NCBI Taxonomy" id="54126"/>
    <lineage>
        <taxon>Eukaryota</taxon>
        <taxon>Metazoa</taxon>
        <taxon>Ecdysozoa</taxon>
        <taxon>Nematoda</taxon>
        <taxon>Chromadorea</taxon>
        <taxon>Rhabditida</taxon>
        <taxon>Rhabditina</taxon>
        <taxon>Diplogasteromorpha</taxon>
        <taxon>Diplogasteroidea</taxon>
        <taxon>Neodiplogasteridae</taxon>
        <taxon>Pristionchus</taxon>
    </lineage>
</organism>
<dbReference type="SUPFAM" id="SSF56112">
    <property type="entry name" value="Protein kinase-like (PK-like)"/>
    <property type="match status" value="1"/>
</dbReference>
<evidence type="ECO:0000256" key="3">
    <source>
        <dbReference type="ARBA" id="ARBA00022729"/>
    </source>
</evidence>
<reference evidence="13" key="1">
    <citation type="journal article" date="2008" name="Nat. Genet.">
        <title>The Pristionchus pacificus genome provides a unique perspective on nematode lifestyle and parasitism.</title>
        <authorList>
            <person name="Dieterich C."/>
            <person name="Clifton S.W."/>
            <person name="Schuster L.N."/>
            <person name="Chinwalla A."/>
            <person name="Delehaunty K."/>
            <person name="Dinkelacker I."/>
            <person name="Fulton L."/>
            <person name="Fulton R."/>
            <person name="Godfrey J."/>
            <person name="Minx P."/>
            <person name="Mitreva M."/>
            <person name="Roeseler W."/>
            <person name="Tian H."/>
            <person name="Witte H."/>
            <person name="Yang S.P."/>
            <person name="Wilson R.K."/>
            <person name="Sommer R.J."/>
        </authorList>
    </citation>
    <scope>NUCLEOTIDE SEQUENCE [LARGE SCALE GENOMIC DNA]</scope>
    <source>
        <strain evidence="13">PS312</strain>
    </source>
</reference>
<keyword evidence="3" id="KW-0732">Signal</keyword>
<accession>A0A8R1Y242</accession>
<dbReference type="GO" id="GO:0004672">
    <property type="term" value="F:protein kinase activity"/>
    <property type="evidence" value="ECO:0007669"/>
    <property type="project" value="InterPro"/>
</dbReference>
<keyword evidence="7 11" id="KW-0472">Membrane</keyword>
<keyword evidence="6 11" id="KW-1133">Transmembrane helix</keyword>
<dbReference type="PANTHER" id="PTHR24416:SF349">
    <property type="entry name" value="TYROSINE-PROTEIN KINASE RYK"/>
    <property type="match status" value="1"/>
</dbReference>
<evidence type="ECO:0000256" key="1">
    <source>
        <dbReference type="ARBA" id="ARBA00004162"/>
    </source>
</evidence>
<dbReference type="InterPro" id="IPR050122">
    <property type="entry name" value="RTK"/>
</dbReference>
<feature type="transmembrane region" description="Helical" evidence="11">
    <location>
        <begin position="335"/>
        <end position="358"/>
    </location>
</feature>
<dbReference type="GO" id="GO:0007169">
    <property type="term" value="P:cell surface receptor protein tyrosine kinase signaling pathway"/>
    <property type="evidence" value="ECO:0000318"/>
    <property type="project" value="GO_Central"/>
</dbReference>
<evidence type="ECO:0000256" key="11">
    <source>
        <dbReference type="SAM" id="Phobius"/>
    </source>
</evidence>
<dbReference type="Gene3D" id="2.60.40.2170">
    <property type="entry name" value="Wnt, WIF domain"/>
    <property type="match status" value="1"/>
</dbReference>
<evidence type="ECO:0000256" key="9">
    <source>
        <dbReference type="ARBA" id="ARBA00023180"/>
    </source>
</evidence>
<keyword evidence="9" id="KW-0325">Glycoprotein</keyword>
<protein>
    <submittedName>
        <fullName evidence="12">Lin-18</fullName>
    </submittedName>
</protein>
<comment type="subcellular location">
    <subcellularLocation>
        <location evidence="1">Cell membrane</location>
        <topology evidence="1">Single-pass membrane protein</topology>
    </subcellularLocation>
</comment>
<accession>A0A2A6BEN1</accession>
<dbReference type="AlphaFoldDB" id="A0A2A6BEN1"/>
<dbReference type="GO" id="GO:0005524">
    <property type="term" value="F:ATP binding"/>
    <property type="evidence" value="ECO:0007669"/>
    <property type="project" value="UniProtKB-KW"/>
</dbReference>
<dbReference type="PROSITE" id="PS50056">
    <property type="entry name" value="TYR_PHOSPHATASE_2"/>
    <property type="match status" value="1"/>
</dbReference>
<dbReference type="GO" id="GO:0043235">
    <property type="term" value="C:receptor complex"/>
    <property type="evidence" value="ECO:0000318"/>
    <property type="project" value="GO_Central"/>
</dbReference>
<dbReference type="InterPro" id="IPR008266">
    <property type="entry name" value="Tyr_kinase_AS"/>
</dbReference>
<dbReference type="GO" id="GO:0051897">
    <property type="term" value="P:positive regulation of phosphatidylinositol 3-kinase/protein kinase B signal transduction"/>
    <property type="evidence" value="ECO:0000318"/>
    <property type="project" value="GO_Central"/>
</dbReference>
<keyword evidence="4" id="KW-0547">Nucleotide-binding</keyword>
<dbReference type="Pfam" id="PF00102">
    <property type="entry name" value="Y_phosphatase"/>
    <property type="match status" value="1"/>
</dbReference>
<evidence type="ECO:0000256" key="8">
    <source>
        <dbReference type="ARBA" id="ARBA00023170"/>
    </source>
</evidence>
<dbReference type="PANTHER" id="PTHR24416">
    <property type="entry name" value="TYROSINE-PROTEIN KINASE RECEPTOR"/>
    <property type="match status" value="1"/>
</dbReference>
<gene>
    <name evidence="12" type="primary">WBGene00089576</name>
</gene>
<proteinExistence type="predicted"/>
<dbReference type="EnsemblMetazoa" id="PPA00022.1">
    <property type="protein sequence ID" value="PPA00022.1"/>
    <property type="gene ID" value="WBGene00089576"/>
</dbReference>
<dbReference type="Pfam" id="PF02019">
    <property type="entry name" value="WIF"/>
    <property type="match status" value="1"/>
</dbReference>
<evidence type="ECO:0000256" key="2">
    <source>
        <dbReference type="ARBA" id="ARBA00022692"/>
    </source>
</evidence>
<feature type="region of interest" description="Disordered" evidence="10">
    <location>
        <begin position="518"/>
        <end position="538"/>
    </location>
</feature>
<evidence type="ECO:0000256" key="6">
    <source>
        <dbReference type="ARBA" id="ARBA00022989"/>
    </source>
</evidence>
<dbReference type="FunFam" id="3.90.190.10:FF:000167">
    <property type="entry name" value="Putative prenylated protein tyrosine phosphatase"/>
    <property type="match status" value="1"/>
</dbReference>
<dbReference type="InterPro" id="IPR020422">
    <property type="entry name" value="TYR_PHOSPHATASE_DUAL_dom"/>
</dbReference>
<dbReference type="PROSITE" id="PS50054">
    <property type="entry name" value="TYR_PHOSPHATASE_DUAL"/>
    <property type="match status" value="1"/>
</dbReference>
<dbReference type="Gene3D" id="1.10.510.10">
    <property type="entry name" value="Transferase(Phosphotransferase) domain 1"/>
    <property type="match status" value="1"/>
</dbReference>
<dbReference type="InterPro" id="IPR003306">
    <property type="entry name" value="WIF"/>
</dbReference>
<dbReference type="Pfam" id="PF07714">
    <property type="entry name" value="PK_Tyr_Ser-Thr"/>
    <property type="match status" value="1"/>
</dbReference>
<keyword evidence="8" id="KW-0675">Receptor</keyword>
<dbReference type="SUPFAM" id="SSF52799">
    <property type="entry name" value="(Phosphotyrosine protein) phosphatases II"/>
    <property type="match status" value="1"/>
</dbReference>
<dbReference type="InterPro" id="IPR029021">
    <property type="entry name" value="Prot-tyrosine_phosphatase-like"/>
</dbReference>
<evidence type="ECO:0000256" key="4">
    <source>
        <dbReference type="ARBA" id="ARBA00022741"/>
    </source>
</evidence>
<dbReference type="InterPro" id="IPR000242">
    <property type="entry name" value="PTP_cat"/>
</dbReference>
<dbReference type="InterPro" id="IPR003595">
    <property type="entry name" value="Tyr_Pase_cat"/>
</dbReference>
<dbReference type="PROSITE" id="PS00109">
    <property type="entry name" value="PROTEIN_KINASE_TYR"/>
    <property type="match status" value="1"/>
</dbReference>
<dbReference type="GO" id="GO:0004725">
    <property type="term" value="F:protein tyrosine phosphatase activity"/>
    <property type="evidence" value="ECO:0007669"/>
    <property type="project" value="InterPro"/>
</dbReference>
<feature type="region of interest" description="Disordered" evidence="10">
    <location>
        <begin position="1"/>
        <end position="36"/>
    </location>
</feature>
<name>A0A2A6BEN1_PRIPA</name>
<dbReference type="InterPro" id="IPR001245">
    <property type="entry name" value="Ser-Thr/Tyr_kinase_cat_dom"/>
</dbReference>
<dbReference type="PROSITE" id="PS50011">
    <property type="entry name" value="PROTEIN_KINASE_DOM"/>
    <property type="match status" value="1"/>
</dbReference>
<dbReference type="PROSITE" id="PS50814">
    <property type="entry name" value="WIF"/>
    <property type="match status" value="1"/>
</dbReference>
<dbReference type="InterPro" id="IPR011009">
    <property type="entry name" value="Kinase-like_dom_sf"/>
</dbReference>
<keyword evidence="13" id="KW-1185">Reference proteome</keyword>
<dbReference type="GO" id="GO:0007409">
    <property type="term" value="P:axonogenesis"/>
    <property type="evidence" value="ECO:0000318"/>
    <property type="project" value="GO_Central"/>
</dbReference>
<dbReference type="CDD" id="cd14500">
    <property type="entry name" value="PTP-IVa"/>
    <property type="match status" value="1"/>
</dbReference>
<evidence type="ECO:0000256" key="5">
    <source>
        <dbReference type="ARBA" id="ARBA00022840"/>
    </source>
</evidence>
<evidence type="ECO:0000313" key="13">
    <source>
        <dbReference type="Proteomes" id="UP000005239"/>
    </source>
</evidence>
<dbReference type="SMART" id="SM00469">
    <property type="entry name" value="WIF"/>
    <property type="match status" value="1"/>
</dbReference>
<dbReference type="GO" id="GO:0005886">
    <property type="term" value="C:plasma membrane"/>
    <property type="evidence" value="ECO:0000318"/>
    <property type="project" value="GO_Central"/>
</dbReference>
<dbReference type="Proteomes" id="UP000005239">
    <property type="component" value="Unassembled WGS sequence"/>
</dbReference>
<dbReference type="InterPro" id="IPR038677">
    <property type="entry name" value="WIF_sf"/>
</dbReference>
<dbReference type="SMART" id="SM00404">
    <property type="entry name" value="PTPc_motif"/>
    <property type="match status" value="1"/>
</dbReference>
<dbReference type="InterPro" id="IPR000719">
    <property type="entry name" value="Prot_kinase_dom"/>
</dbReference>
<evidence type="ECO:0000313" key="12">
    <source>
        <dbReference type="EnsemblMetazoa" id="PPA00022.1"/>
    </source>
</evidence>
<dbReference type="Gene3D" id="3.90.190.10">
    <property type="entry name" value="Protein tyrosine phosphatase superfamily"/>
    <property type="match status" value="1"/>
</dbReference>
<evidence type="ECO:0000256" key="7">
    <source>
        <dbReference type="ARBA" id="ARBA00023136"/>
    </source>
</evidence>
<evidence type="ECO:0000256" key="10">
    <source>
        <dbReference type="SAM" id="MobiDB-lite"/>
    </source>
</evidence>
<sequence>MSIGSDDSDGLSRMGTSTETRRIGGSPTSTTTYFKPAPSEINFGKMRFLITDRPSDSTITSFIQELDRHGARAVVRVCEPTYETAPLQKNGIDVMDWQFNDGSPPPPEVISKWLHLLKESFKEHPDKCIAVHCVAGLGRAPVLVAIALIEAGMKYEDAVELIRRERRGALNQKQLDFLEKYKPTGELRKMKFTRVNAELAYIENGEVNNYSTKYAYRVDSHVGELKFTWNAPTNNKIHYSMQLDSDPQVVAKLRHSPSGFLPRNPSEFSIEYRCAGTRSGQFEVVLTIEFTHEDSKTTRVRLRQEKICAIKTRGELHREEDVVKPSDEIVSSQSIFYFIIGAAALFLSLIFFLLFLYFRGSRKDERTETLPSRSNKNNEVNVKKTLIELYADRNLFQMIPFVEMEGSYSETRWAIWRQNSSGECGDIDDEEDEGTSDEAMIVKTLKANANKSQFDGFLLDAFAFHNLPPHPNLAQVAAAASYGRFENPETVKDMPLICYRHRGFGNLRKFLLSCRSSGGEERRSKSSASSSSGGSGGHTLRTHELVSIAVQATRAVAHLHKYGVLHKDIAARNCIVSENAGAKNISERLLVQLVDSSLSRDLFPSDYSLVGDELLPIKWMAIESIASRNFSSATDIWSLGVLIWELLSCDAPPFPDLPSDQLLGRLQIGERLPQPYNCPDQLYGIMQSCWQSNARDRPNAVQLLTKLVEFNVTLNNHSFPPNDLYSNPHLFRYTVVCQDPSTLTTTAPQCRCADIDECSAQMAKEIDRCKKDILKETGGQTDKIVTCLDEEHKVMTAIESCVKEAVGGMGCTNDVVPKNLTIPLVPIVEIPQDGPSRTRRSTPLEAPPQLSQFLVCVDQCAITPQSSTRSRRSAVACAYKLQCALESPDERTQSAFVDCEKKLNINPEERMKESCKCLKDAGIESIKCE</sequence>
<dbReference type="InterPro" id="IPR000387">
    <property type="entry name" value="Tyr_Pase_dom"/>
</dbReference>